<dbReference type="PANTHER" id="PTHR43384">
    <property type="entry name" value="SEPTUM SITE-DETERMINING PROTEIN MIND HOMOLOG, CHLOROPLASTIC-RELATED"/>
    <property type="match status" value="1"/>
</dbReference>
<dbReference type="InterPro" id="IPR027417">
    <property type="entry name" value="P-loop_NTPase"/>
</dbReference>
<proteinExistence type="predicted"/>
<evidence type="ECO:0000313" key="3">
    <source>
        <dbReference type="Proteomes" id="UP001597227"/>
    </source>
</evidence>
<dbReference type="Gene3D" id="3.40.50.300">
    <property type="entry name" value="P-loop containing nucleotide triphosphate hydrolases"/>
    <property type="match status" value="1"/>
</dbReference>
<dbReference type="RefSeq" id="WP_388040774.1">
    <property type="nucleotide sequence ID" value="NZ_JBHUEK010000029.1"/>
</dbReference>
<dbReference type="InterPro" id="IPR050625">
    <property type="entry name" value="ParA/MinD_ATPase"/>
</dbReference>
<sequence length="390" mass="43763">MIKLISIFENEETKSMLDAIAKKVDRKIEWTTHEELFEKLLPTEQSLVLLPKSTSYDIYNLCSTIKNEYRHSKVLLVFEYETELDSKQAIRAGATDVIFLSSSPSKIRDDIQNAIQETKNQIIYQMDQPKKNGKVITVGSTKGGVGKTSISVNLAASYGKRLAKVAILDLDLQFGDVSMFYDVKPKRTIYDWVKEDRTGEQIENFMTPFKNGISILAAPQRPEFAEVITGDDVKRAIKALKENYDIVVVDTAPHLDENSIVALEKSDEILLVTHQDLPTLKNTKLLIETLETLQLLEKVKMVLNRQAKVKGLTIETVEKIIGQKVAFTLPAMEKVMVTSVNEGKPLVYSYPRSQVAKKIFQMADTIVAPVGTSGRKKLKSKRVIHAGGMV</sequence>
<keyword evidence="3" id="KW-1185">Reference proteome</keyword>
<protein>
    <submittedName>
        <fullName evidence="2">CpaE family protein</fullName>
    </submittedName>
</protein>
<dbReference type="PANTHER" id="PTHR43384:SF13">
    <property type="entry name" value="SLR0110 PROTEIN"/>
    <property type="match status" value="1"/>
</dbReference>
<dbReference type="SUPFAM" id="SSF52540">
    <property type="entry name" value="P-loop containing nucleoside triphosphate hydrolases"/>
    <property type="match status" value="1"/>
</dbReference>
<accession>A0ABW4MVE4</accession>
<dbReference type="Proteomes" id="UP001597227">
    <property type="component" value="Unassembled WGS sequence"/>
</dbReference>
<evidence type="ECO:0000313" key="2">
    <source>
        <dbReference type="EMBL" id="MFD1780940.1"/>
    </source>
</evidence>
<reference evidence="3" key="1">
    <citation type="journal article" date="2019" name="Int. J. Syst. Evol. Microbiol.">
        <title>The Global Catalogue of Microorganisms (GCM) 10K type strain sequencing project: providing services to taxonomists for standard genome sequencing and annotation.</title>
        <authorList>
            <consortium name="The Broad Institute Genomics Platform"/>
            <consortium name="The Broad Institute Genome Sequencing Center for Infectious Disease"/>
            <person name="Wu L."/>
            <person name="Ma J."/>
        </authorList>
    </citation>
    <scope>NUCLEOTIDE SEQUENCE [LARGE SCALE GENOMIC DNA]</scope>
    <source>
        <strain evidence="3">CCUG 15531</strain>
    </source>
</reference>
<name>A0ABW4MVE4_9BACI</name>
<dbReference type="EMBL" id="JBHUEK010000029">
    <property type="protein sequence ID" value="MFD1780940.1"/>
    <property type="molecule type" value="Genomic_DNA"/>
</dbReference>
<dbReference type="Pfam" id="PF13614">
    <property type="entry name" value="AAA_31"/>
    <property type="match status" value="1"/>
</dbReference>
<organism evidence="2 3">
    <name type="scientific">Fredinandcohnia salidurans</name>
    <dbReference type="NCBI Taxonomy" id="2595041"/>
    <lineage>
        <taxon>Bacteria</taxon>
        <taxon>Bacillati</taxon>
        <taxon>Bacillota</taxon>
        <taxon>Bacilli</taxon>
        <taxon>Bacillales</taxon>
        <taxon>Bacillaceae</taxon>
        <taxon>Fredinandcohnia</taxon>
    </lineage>
</organism>
<dbReference type="InterPro" id="IPR025669">
    <property type="entry name" value="AAA_dom"/>
</dbReference>
<gene>
    <name evidence="2" type="ORF">ACFSFW_20000</name>
</gene>
<feature type="domain" description="AAA" evidence="1">
    <location>
        <begin position="134"/>
        <end position="296"/>
    </location>
</feature>
<evidence type="ECO:0000259" key="1">
    <source>
        <dbReference type="Pfam" id="PF13614"/>
    </source>
</evidence>
<comment type="caution">
    <text evidence="2">The sequence shown here is derived from an EMBL/GenBank/DDBJ whole genome shotgun (WGS) entry which is preliminary data.</text>
</comment>